<comment type="similarity">
    <text evidence="2">Belongs to the phosphohexose mutase family.</text>
</comment>
<evidence type="ECO:0000256" key="5">
    <source>
        <dbReference type="ARBA" id="ARBA00022842"/>
    </source>
</evidence>
<dbReference type="Gene3D" id="3.40.120.10">
    <property type="entry name" value="Alpha-D-Glucose-1,6-Bisphosphate, subunit A, domain 3"/>
    <property type="match status" value="3"/>
</dbReference>
<accession>A0A1H4KD08</accession>
<evidence type="ECO:0000259" key="8">
    <source>
        <dbReference type="Pfam" id="PF02878"/>
    </source>
</evidence>
<dbReference type="RefSeq" id="WP_093460121.1">
    <property type="nucleotide sequence ID" value="NZ_FNST01000002.1"/>
</dbReference>
<keyword evidence="3" id="KW-0597">Phosphoprotein</keyword>
<comment type="cofactor">
    <cofactor evidence="1">
        <name>Mg(2+)</name>
        <dbReference type="ChEBI" id="CHEBI:18420"/>
    </cofactor>
</comment>
<dbReference type="PANTHER" id="PTHR43771:SF1">
    <property type="entry name" value="PHOSPHOMANNOMUTASE"/>
    <property type="match status" value="1"/>
</dbReference>
<dbReference type="InterPro" id="IPR016055">
    <property type="entry name" value="A-D-PHexomutase_a/b/a-I/II/III"/>
</dbReference>
<evidence type="ECO:0000313" key="11">
    <source>
        <dbReference type="EMBL" id="SEB56156.1"/>
    </source>
</evidence>
<dbReference type="SUPFAM" id="SSF53738">
    <property type="entry name" value="Phosphoglucomutase, first 3 domains"/>
    <property type="match status" value="3"/>
</dbReference>
<evidence type="ECO:0000256" key="3">
    <source>
        <dbReference type="ARBA" id="ARBA00022553"/>
    </source>
</evidence>
<dbReference type="Gene3D" id="3.30.310.50">
    <property type="entry name" value="Alpha-D-phosphohexomutase, C-terminal domain"/>
    <property type="match status" value="1"/>
</dbReference>
<feature type="domain" description="Alpha-D-phosphohexomutase alpha/beta/alpha" evidence="10">
    <location>
        <begin position="274"/>
        <end position="365"/>
    </location>
</feature>
<keyword evidence="6" id="KW-0413">Isomerase</keyword>
<evidence type="ECO:0000256" key="2">
    <source>
        <dbReference type="ARBA" id="ARBA00010231"/>
    </source>
</evidence>
<dbReference type="InterPro" id="IPR005844">
    <property type="entry name" value="A-D-PHexomutase_a/b/a-I"/>
</dbReference>
<dbReference type="InterPro" id="IPR005841">
    <property type="entry name" value="Alpha-D-phosphohexomutase_SF"/>
</dbReference>
<dbReference type="GO" id="GO:0046872">
    <property type="term" value="F:metal ion binding"/>
    <property type="evidence" value="ECO:0007669"/>
    <property type="project" value="UniProtKB-KW"/>
</dbReference>
<evidence type="ECO:0000259" key="7">
    <source>
        <dbReference type="Pfam" id="PF00408"/>
    </source>
</evidence>
<dbReference type="PRINTS" id="PR00509">
    <property type="entry name" value="PGMPMM"/>
</dbReference>
<gene>
    <name evidence="11" type="ORF">SAMN04490356_0590</name>
</gene>
<dbReference type="AlphaFoldDB" id="A0A1H4KD08"/>
<dbReference type="InterPro" id="IPR005843">
    <property type="entry name" value="A-D-PHexomutase_C"/>
</dbReference>
<dbReference type="Pfam" id="PF02879">
    <property type="entry name" value="PGM_PMM_II"/>
    <property type="match status" value="1"/>
</dbReference>
<dbReference type="InterPro" id="IPR005845">
    <property type="entry name" value="A-D-PHexomutase_a/b/a-II"/>
</dbReference>
<dbReference type="EMBL" id="FNST01000002">
    <property type="protein sequence ID" value="SEB56156.1"/>
    <property type="molecule type" value="Genomic_DNA"/>
</dbReference>
<dbReference type="Pfam" id="PF00408">
    <property type="entry name" value="PGM_PMM_IV"/>
    <property type="match status" value="1"/>
</dbReference>
<evidence type="ECO:0000259" key="9">
    <source>
        <dbReference type="Pfam" id="PF02879"/>
    </source>
</evidence>
<sequence length="463" mass="50711">MRRSFSYIKPYDVRGLVPDELDEEDVRRIGAAFVHLLDTQKVLLGRDMRVSSPRLADAFSAGAREQGAEVVDLGLVSVDMVYYASGAMALPGAMITASHNPGEYNGIKFCRALAAPFGAQSGLDTLRETLLRGVPDGRQEPGTTSQLDVTTDFGDCVRRLVPLSAGRPLRVVMDAGNGVGGLAATAVLDDRLRRDAGITVDPLCFEPDGGFPNHPANPLELENLTDLRQRVVETGADLGVAFDGDADRCFVVDERGEPVTASTLMAWLGSLRLDKHPGAVVAVNAIASRSVRDAVEEKGGSLVRGRAGHSFMKELMSTHDAVFGGEHAGHYYFREFWNADSGILAALHVLAALRAQDRPLSVVLEPFVRYHPSGELSIKVQSGEQVVRRVREHYHDRPCDWVDGLSLYFEDESWFSLRVANTEPVVRLNVESRTESRTRQLRDEVLCLIEHQHTRPGPSSCDN</sequence>
<protein>
    <submittedName>
        <fullName evidence="11">Phosphomannomutase</fullName>
    </submittedName>
</protein>
<reference evidence="12" key="1">
    <citation type="submission" date="2016-10" db="EMBL/GenBank/DDBJ databases">
        <authorList>
            <person name="Varghese N."/>
            <person name="Submissions S."/>
        </authorList>
    </citation>
    <scope>NUCLEOTIDE SEQUENCE [LARGE SCALE GENOMIC DNA]</scope>
    <source>
        <strain evidence="12">DSM 40318</strain>
    </source>
</reference>
<keyword evidence="5" id="KW-0460">Magnesium</keyword>
<dbReference type="GO" id="GO:0016868">
    <property type="term" value="F:intramolecular phosphotransferase activity"/>
    <property type="evidence" value="ECO:0007669"/>
    <property type="project" value="InterPro"/>
</dbReference>
<evidence type="ECO:0000256" key="4">
    <source>
        <dbReference type="ARBA" id="ARBA00022723"/>
    </source>
</evidence>
<dbReference type="GO" id="GO:0005975">
    <property type="term" value="P:carbohydrate metabolic process"/>
    <property type="evidence" value="ECO:0007669"/>
    <property type="project" value="InterPro"/>
</dbReference>
<proteinExistence type="inferred from homology"/>
<evidence type="ECO:0000313" key="12">
    <source>
        <dbReference type="Proteomes" id="UP000198609"/>
    </source>
</evidence>
<dbReference type="Pfam" id="PF02878">
    <property type="entry name" value="PGM_PMM_I"/>
    <property type="match status" value="1"/>
</dbReference>
<name>A0A1H4KD08_STRMJ</name>
<keyword evidence="12" id="KW-1185">Reference proteome</keyword>
<organism evidence="11 12">
    <name type="scientific">Streptomyces melanosporofaciens</name>
    <dbReference type="NCBI Taxonomy" id="67327"/>
    <lineage>
        <taxon>Bacteria</taxon>
        <taxon>Bacillati</taxon>
        <taxon>Actinomycetota</taxon>
        <taxon>Actinomycetes</taxon>
        <taxon>Kitasatosporales</taxon>
        <taxon>Streptomycetaceae</taxon>
        <taxon>Streptomyces</taxon>
        <taxon>Streptomyces violaceusniger group</taxon>
    </lineage>
</organism>
<dbReference type="SUPFAM" id="SSF55957">
    <property type="entry name" value="Phosphoglucomutase, C-terminal domain"/>
    <property type="match status" value="1"/>
</dbReference>
<dbReference type="PANTHER" id="PTHR43771">
    <property type="entry name" value="PHOSPHOMANNOMUTASE"/>
    <property type="match status" value="1"/>
</dbReference>
<dbReference type="InterPro" id="IPR036900">
    <property type="entry name" value="A-D-PHexomutase_C_sf"/>
</dbReference>
<dbReference type="CDD" id="cd03089">
    <property type="entry name" value="PMM_PGM"/>
    <property type="match status" value="1"/>
</dbReference>
<feature type="domain" description="Alpha-D-phosphohexomutase C-terminal" evidence="7">
    <location>
        <begin position="378"/>
        <end position="445"/>
    </location>
</feature>
<dbReference type="Pfam" id="PF02880">
    <property type="entry name" value="PGM_PMM_III"/>
    <property type="match status" value="1"/>
</dbReference>
<dbReference type="Proteomes" id="UP000198609">
    <property type="component" value="Unassembled WGS sequence"/>
</dbReference>
<feature type="domain" description="Alpha-D-phosphohexomutase alpha/beta/alpha" evidence="8">
    <location>
        <begin position="9"/>
        <end position="117"/>
    </location>
</feature>
<evidence type="ECO:0000256" key="1">
    <source>
        <dbReference type="ARBA" id="ARBA00001946"/>
    </source>
</evidence>
<evidence type="ECO:0000259" key="10">
    <source>
        <dbReference type="Pfam" id="PF02880"/>
    </source>
</evidence>
<keyword evidence="4" id="KW-0479">Metal-binding</keyword>
<dbReference type="InterPro" id="IPR005846">
    <property type="entry name" value="A-D-PHexomutase_a/b/a-III"/>
</dbReference>
<evidence type="ECO:0000256" key="6">
    <source>
        <dbReference type="ARBA" id="ARBA00023235"/>
    </source>
</evidence>
<feature type="domain" description="Alpha-D-phosphohexomutase alpha/beta/alpha" evidence="9">
    <location>
        <begin position="163"/>
        <end position="256"/>
    </location>
</feature>